<dbReference type="RefSeq" id="WP_270125791.1">
    <property type="nucleotide sequence ID" value="NZ_CP115396.1"/>
</dbReference>
<organism evidence="1 2">
    <name type="scientific">Hymenobacter yonginensis</name>
    <dbReference type="NCBI Taxonomy" id="748197"/>
    <lineage>
        <taxon>Bacteria</taxon>
        <taxon>Pseudomonadati</taxon>
        <taxon>Bacteroidota</taxon>
        <taxon>Cytophagia</taxon>
        <taxon>Cytophagales</taxon>
        <taxon>Hymenobacteraceae</taxon>
        <taxon>Hymenobacter</taxon>
    </lineage>
</organism>
<evidence type="ECO:0000313" key="1">
    <source>
        <dbReference type="EMBL" id="WBO83396.1"/>
    </source>
</evidence>
<name>A0ABY7PKS7_9BACT</name>
<evidence type="ECO:0000313" key="2">
    <source>
        <dbReference type="Proteomes" id="UP001211872"/>
    </source>
</evidence>
<dbReference type="EMBL" id="CP115396">
    <property type="protein sequence ID" value="WBO83396.1"/>
    <property type="molecule type" value="Genomic_DNA"/>
</dbReference>
<proteinExistence type="predicted"/>
<reference evidence="1 2" key="1">
    <citation type="journal article" date="2011" name="Int. J. Syst. Evol. Microbiol.">
        <title>Hymenobacter yonginensis sp. nov., isolated from a mesotrophic artificial lake.</title>
        <authorList>
            <person name="Joung Y."/>
            <person name="Cho S.H."/>
            <person name="Kim H."/>
            <person name="Kim S.B."/>
            <person name="Joh K."/>
        </authorList>
    </citation>
    <scope>NUCLEOTIDE SEQUENCE [LARGE SCALE GENOMIC DNA]</scope>
    <source>
        <strain evidence="1 2">KCTC 22745</strain>
    </source>
</reference>
<keyword evidence="2" id="KW-1185">Reference proteome</keyword>
<gene>
    <name evidence="1" type="ORF">O9Z63_13505</name>
</gene>
<sequence length="232" mass="26504">MQADTRRFFGAALLLGAVFCAVYVRVAYPPPPELKPERQWGAPRLLVSDSVLYGFVRELLAQSSSGILPEGMAHADFYISRTLVEHSLTPAVGYFPYRYAAQEDGWTLQELCNRRLLAPADTAYMRLQMKYSAGFGLEQRFLPNHRVIPADTLRALRTREKYLDKFWKKLYAQYLLEEISYLTCPLFSRDGKTVIVGVTTNCRGLCGGGDTWVLKRHQGKWRIAWLLNSWVS</sequence>
<accession>A0ABY7PKS7</accession>
<protein>
    <submittedName>
        <fullName evidence="1">Uncharacterized protein</fullName>
    </submittedName>
</protein>
<dbReference type="Proteomes" id="UP001211872">
    <property type="component" value="Chromosome"/>
</dbReference>